<reference evidence="3 4" key="1">
    <citation type="submission" date="2013-11" db="EMBL/GenBank/DDBJ databases">
        <title>Genome sequencing of Stegodyphus mimosarum.</title>
        <authorList>
            <person name="Bechsgaard J."/>
        </authorList>
    </citation>
    <scope>NUCLEOTIDE SEQUENCE [LARGE SCALE GENOMIC DNA]</scope>
</reference>
<evidence type="ECO:0000313" key="3">
    <source>
        <dbReference type="EMBL" id="KFM58655.1"/>
    </source>
</evidence>
<dbReference type="PANTHER" id="PTHR33562:SF22">
    <property type="entry name" value="PROTEIN QUIVER"/>
    <property type="match status" value="1"/>
</dbReference>
<protein>
    <submittedName>
        <fullName evidence="3">Uncharacterized protein</fullName>
    </submittedName>
</protein>
<dbReference type="Pfam" id="PF17064">
    <property type="entry name" value="QVR"/>
    <property type="match status" value="1"/>
</dbReference>
<dbReference type="OrthoDB" id="9988013at2759"/>
<keyword evidence="4" id="KW-1185">Reference proteome</keyword>
<keyword evidence="2" id="KW-0325">Glycoprotein</keyword>
<dbReference type="InterPro" id="IPR031424">
    <property type="entry name" value="QVR-like"/>
</dbReference>
<evidence type="ECO:0000256" key="2">
    <source>
        <dbReference type="ARBA" id="ARBA00023180"/>
    </source>
</evidence>
<dbReference type="PANTHER" id="PTHR33562">
    <property type="entry name" value="ATILLA, ISOFORM B-RELATED-RELATED"/>
    <property type="match status" value="1"/>
</dbReference>
<dbReference type="GO" id="GO:0030431">
    <property type="term" value="P:sleep"/>
    <property type="evidence" value="ECO:0007669"/>
    <property type="project" value="InterPro"/>
</dbReference>
<name>A0A087T0L6_STEMI</name>
<dbReference type="CDD" id="cd23589">
    <property type="entry name" value="TFP_LU_ECD_Rtv"/>
    <property type="match status" value="1"/>
</dbReference>
<dbReference type="AlphaFoldDB" id="A0A087T0L6"/>
<evidence type="ECO:0000256" key="1">
    <source>
        <dbReference type="ARBA" id="ARBA00022729"/>
    </source>
</evidence>
<dbReference type="EMBL" id="KK112833">
    <property type="protein sequence ID" value="KFM58655.1"/>
    <property type="molecule type" value="Genomic_DNA"/>
</dbReference>
<dbReference type="OMA" id="MEWIIMA"/>
<keyword evidence="1" id="KW-0732">Signal</keyword>
<dbReference type="GO" id="GO:0032222">
    <property type="term" value="P:regulation of synaptic transmission, cholinergic"/>
    <property type="evidence" value="ECO:0007669"/>
    <property type="project" value="InterPro"/>
</dbReference>
<proteinExistence type="predicted"/>
<sequence length="148" mass="16488">MMSVLITNSKTGIISVLVVGLFFHYAQGRLRHCYVCRSRGELGDCKDPFMFNATSVEDVRGVEAVPCASGWCAKIIEGQNDDFDTATERMCVQRPPADGEERCSNTIIDKEPVFMCFCYGDLCNAARRPIVSLITIIFMLLLNHLKGI</sequence>
<accession>A0A087T0L6</accession>
<dbReference type="InterPro" id="IPR050975">
    <property type="entry name" value="Sleep_regulator"/>
</dbReference>
<gene>
    <name evidence="3" type="ORF">X975_21119</name>
</gene>
<organism evidence="3 4">
    <name type="scientific">Stegodyphus mimosarum</name>
    <name type="common">African social velvet spider</name>
    <dbReference type="NCBI Taxonomy" id="407821"/>
    <lineage>
        <taxon>Eukaryota</taxon>
        <taxon>Metazoa</taxon>
        <taxon>Ecdysozoa</taxon>
        <taxon>Arthropoda</taxon>
        <taxon>Chelicerata</taxon>
        <taxon>Arachnida</taxon>
        <taxon>Araneae</taxon>
        <taxon>Araneomorphae</taxon>
        <taxon>Entelegynae</taxon>
        <taxon>Eresoidea</taxon>
        <taxon>Eresidae</taxon>
        <taxon>Stegodyphus</taxon>
    </lineage>
</organism>
<dbReference type="Proteomes" id="UP000054359">
    <property type="component" value="Unassembled WGS sequence"/>
</dbReference>
<feature type="non-terminal residue" evidence="3">
    <location>
        <position position="148"/>
    </location>
</feature>
<evidence type="ECO:0000313" key="4">
    <source>
        <dbReference type="Proteomes" id="UP000054359"/>
    </source>
</evidence>